<reference evidence="1 2" key="1">
    <citation type="submission" date="2019-01" db="EMBL/GenBank/DDBJ databases">
        <title>Genome Assembly of Collichthys lucidus.</title>
        <authorList>
            <person name="Cai M."/>
            <person name="Xiao S."/>
        </authorList>
    </citation>
    <scope>NUCLEOTIDE SEQUENCE [LARGE SCALE GENOMIC DNA]</scope>
    <source>
        <strain evidence="1">JT15FE1705JMU</strain>
        <tissue evidence="1">Muscle</tissue>
    </source>
</reference>
<sequence>MTRYANERVQQLQRWQQVKTEEWKRGPELIVFALLINLTPPQGMSHIGFWMNMGCADTKTCPAFSNEFQPLRALGELACCDWHLLRRTVSLAEGTLTPSYSNQQ</sequence>
<gene>
    <name evidence="1" type="ORF">D9C73_001042</name>
</gene>
<dbReference type="AlphaFoldDB" id="A0A4U5U0T1"/>
<dbReference type="EMBL" id="CM014079">
    <property type="protein sequence ID" value="TKS67634.1"/>
    <property type="molecule type" value="Genomic_DNA"/>
</dbReference>
<keyword evidence="2" id="KW-1185">Reference proteome</keyword>
<protein>
    <submittedName>
        <fullName evidence="1">Uncharacterized protein</fullName>
    </submittedName>
</protein>
<dbReference type="Proteomes" id="UP000298787">
    <property type="component" value="Chromosome 2"/>
</dbReference>
<organism evidence="1 2">
    <name type="scientific">Collichthys lucidus</name>
    <name type="common">Big head croaker</name>
    <name type="synonym">Sciaena lucida</name>
    <dbReference type="NCBI Taxonomy" id="240159"/>
    <lineage>
        <taxon>Eukaryota</taxon>
        <taxon>Metazoa</taxon>
        <taxon>Chordata</taxon>
        <taxon>Craniata</taxon>
        <taxon>Vertebrata</taxon>
        <taxon>Euteleostomi</taxon>
        <taxon>Actinopterygii</taxon>
        <taxon>Neopterygii</taxon>
        <taxon>Teleostei</taxon>
        <taxon>Neoteleostei</taxon>
        <taxon>Acanthomorphata</taxon>
        <taxon>Eupercaria</taxon>
        <taxon>Sciaenidae</taxon>
        <taxon>Collichthys</taxon>
    </lineage>
</organism>
<evidence type="ECO:0000313" key="2">
    <source>
        <dbReference type="Proteomes" id="UP000298787"/>
    </source>
</evidence>
<proteinExistence type="predicted"/>
<accession>A0A4U5U0T1</accession>
<evidence type="ECO:0000313" key="1">
    <source>
        <dbReference type="EMBL" id="TKS67634.1"/>
    </source>
</evidence>
<name>A0A4U5U0T1_COLLU</name>